<dbReference type="InterPro" id="IPR014043">
    <property type="entry name" value="Acyl_transferase_dom"/>
</dbReference>
<protein>
    <recommendedName>
        <fullName evidence="4">PKS/mFAS DH domain-containing protein</fullName>
    </recommendedName>
</protein>
<dbReference type="InterPro" id="IPR016035">
    <property type="entry name" value="Acyl_Trfase/lysoPLipase"/>
</dbReference>
<accession>A0AAD7MJU4</accession>
<evidence type="ECO:0000259" key="4">
    <source>
        <dbReference type="PROSITE" id="PS52019"/>
    </source>
</evidence>
<dbReference type="SMART" id="SM00827">
    <property type="entry name" value="PKS_AT"/>
    <property type="match status" value="1"/>
</dbReference>
<evidence type="ECO:0000313" key="5">
    <source>
        <dbReference type="EMBL" id="KAJ7720858.1"/>
    </source>
</evidence>
<dbReference type="Gene3D" id="3.10.129.110">
    <property type="entry name" value="Polyketide synthase dehydratase"/>
    <property type="match status" value="1"/>
</dbReference>
<evidence type="ECO:0000313" key="6">
    <source>
        <dbReference type="Proteomes" id="UP001215280"/>
    </source>
</evidence>
<feature type="active site" description="Proton donor; for dehydratase activity" evidence="3">
    <location>
        <position position="591"/>
    </location>
</feature>
<dbReference type="PANTHER" id="PTHR43775">
    <property type="entry name" value="FATTY ACID SYNTHASE"/>
    <property type="match status" value="1"/>
</dbReference>
<sequence>MAFVFGLSAKTVPAVEELRTSTSTGSAALHLRLPDRRLREHRAELVEKLGSATVVQPSSGPAQVVFVFSGQGGQYMGMGRELYDESPVFHARIDECHAILTTAGFPGVLPIILGGTDGTGLTALEEFEAYQAAIFALEYGLAELWMSWGLVPCRSRAQYAALVTAGVLAMKDALLIVAHRVRLMVQKCALDSAAMIAVNLGVEALEGALRQSSNFLRIAQLQAFKAHLDTAVRCKSVLISVPFGYHTAAMAPLLDGLIAVTKRFATHAPAIPIISNVLGDVVLPGDTSFDRGVRALLSRPEFSKIDAWMELGPHATCLPMLKANPALPKDSLLLASLRKQQTPCSTLAASLARPAVARGTKFSVPFQESAPAPMVDAAAGDPQARDLITEYAMLHCWSQYPSADNDFVAVFATPISELAGAILGHCMGGMPLCPASLYLALLFAGVDLSGRHLQISHHDSHVVLRRTEYETPLVYHACSRIDFTGDESVHVRGEFKYQSSLRTSTRFAQTLPLLTRQMDAAALPQGENSPEVFSTHTAYEVIFPRVVDYAKPYHAIQSFTVAANGMEGCTTIRLPRDYDRGKFFVHPVWMDAVGHVAGLVANMQGGTYISGPKSAPKLAKPLLIPSATPQKSDPLDDNPSTRLSQITNTLQLDTVPVPIKRPETSGRLPLFFIHDGSGLVNYHDRLSFLDRAIRGIHNPRFLGAPPWDGLVDMAAAYVEYILSTTSGPLLLGGWSFGGVAAYEIALQLTSRGIQVKGILLIDSPSPINHTPFPDSLIDTIIGLDARTARSER</sequence>
<proteinExistence type="predicted"/>
<dbReference type="Gene3D" id="3.40.50.1820">
    <property type="entry name" value="alpha/beta hydrolase"/>
    <property type="match status" value="1"/>
</dbReference>
<evidence type="ECO:0000256" key="2">
    <source>
        <dbReference type="ARBA" id="ARBA00022553"/>
    </source>
</evidence>
<dbReference type="Pfam" id="PF00975">
    <property type="entry name" value="Thioesterase"/>
    <property type="match status" value="1"/>
</dbReference>
<gene>
    <name evidence="5" type="ORF">DFH07DRAFT_972466</name>
</gene>
<reference evidence="5" key="1">
    <citation type="submission" date="2023-03" db="EMBL/GenBank/DDBJ databases">
        <title>Massive genome expansion in bonnet fungi (Mycena s.s.) driven by repeated elements and novel gene families across ecological guilds.</title>
        <authorList>
            <consortium name="Lawrence Berkeley National Laboratory"/>
            <person name="Harder C.B."/>
            <person name="Miyauchi S."/>
            <person name="Viragh M."/>
            <person name="Kuo A."/>
            <person name="Thoen E."/>
            <person name="Andreopoulos B."/>
            <person name="Lu D."/>
            <person name="Skrede I."/>
            <person name="Drula E."/>
            <person name="Henrissat B."/>
            <person name="Morin E."/>
            <person name="Kohler A."/>
            <person name="Barry K."/>
            <person name="LaButti K."/>
            <person name="Morin E."/>
            <person name="Salamov A."/>
            <person name="Lipzen A."/>
            <person name="Mereny Z."/>
            <person name="Hegedus B."/>
            <person name="Baldrian P."/>
            <person name="Stursova M."/>
            <person name="Weitz H."/>
            <person name="Taylor A."/>
            <person name="Grigoriev I.V."/>
            <person name="Nagy L.G."/>
            <person name="Martin F."/>
            <person name="Kauserud H."/>
        </authorList>
    </citation>
    <scope>NUCLEOTIDE SEQUENCE</scope>
    <source>
        <strain evidence="5">CBHHK188m</strain>
    </source>
</reference>
<dbReference type="InterPro" id="IPR001227">
    <property type="entry name" value="Ac_transferase_dom_sf"/>
</dbReference>
<dbReference type="GO" id="GO:0044550">
    <property type="term" value="P:secondary metabolite biosynthetic process"/>
    <property type="evidence" value="ECO:0007669"/>
    <property type="project" value="TreeGrafter"/>
</dbReference>
<dbReference type="InterPro" id="IPR050091">
    <property type="entry name" value="PKS_NRPS_Biosynth_Enz"/>
</dbReference>
<keyword evidence="6" id="KW-1185">Reference proteome</keyword>
<dbReference type="InterPro" id="IPR042104">
    <property type="entry name" value="PKS_dehydratase_sf"/>
</dbReference>
<dbReference type="InterPro" id="IPR049900">
    <property type="entry name" value="PKS_mFAS_DH"/>
</dbReference>
<evidence type="ECO:0000256" key="3">
    <source>
        <dbReference type="PROSITE-ProRule" id="PRU01363"/>
    </source>
</evidence>
<dbReference type="GO" id="GO:0006633">
    <property type="term" value="P:fatty acid biosynthetic process"/>
    <property type="evidence" value="ECO:0007669"/>
    <property type="project" value="TreeGrafter"/>
</dbReference>
<dbReference type="AlphaFoldDB" id="A0AAD7MJU4"/>
<dbReference type="Gene3D" id="3.30.70.250">
    <property type="entry name" value="Malonyl-CoA ACP transacylase, ACP-binding"/>
    <property type="match status" value="1"/>
</dbReference>
<evidence type="ECO:0000256" key="1">
    <source>
        <dbReference type="ARBA" id="ARBA00022450"/>
    </source>
</evidence>
<dbReference type="EMBL" id="JARJLG010000274">
    <property type="protein sequence ID" value="KAJ7720858.1"/>
    <property type="molecule type" value="Genomic_DNA"/>
</dbReference>
<feature type="domain" description="PKS/mFAS DH" evidence="4">
    <location>
        <begin position="395"/>
        <end position="688"/>
    </location>
</feature>
<dbReference type="InterPro" id="IPR029058">
    <property type="entry name" value="AB_hydrolase_fold"/>
</dbReference>
<keyword evidence="2" id="KW-0597">Phosphoprotein</keyword>
<organism evidence="5 6">
    <name type="scientific">Mycena maculata</name>
    <dbReference type="NCBI Taxonomy" id="230809"/>
    <lineage>
        <taxon>Eukaryota</taxon>
        <taxon>Fungi</taxon>
        <taxon>Dikarya</taxon>
        <taxon>Basidiomycota</taxon>
        <taxon>Agaricomycotina</taxon>
        <taxon>Agaricomycetes</taxon>
        <taxon>Agaricomycetidae</taxon>
        <taxon>Agaricales</taxon>
        <taxon>Marasmiineae</taxon>
        <taxon>Mycenaceae</taxon>
        <taxon>Mycena</taxon>
    </lineage>
</organism>
<name>A0AAD7MJU4_9AGAR</name>
<dbReference type="PROSITE" id="PS52019">
    <property type="entry name" value="PKS_MFAS_DH"/>
    <property type="match status" value="1"/>
</dbReference>
<dbReference type="SUPFAM" id="SSF53474">
    <property type="entry name" value="alpha/beta-Hydrolases"/>
    <property type="match status" value="1"/>
</dbReference>
<dbReference type="Gene3D" id="3.30.70.3290">
    <property type="match status" value="1"/>
</dbReference>
<dbReference type="InterPro" id="IPR001031">
    <property type="entry name" value="Thioesterase"/>
</dbReference>
<dbReference type="PANTHER" id="PTHR43775:SF37">
    <property type="entry name" value="SI:DKEY-61P9.11"/>
    <property type="match status" value="1"/>
</dbReference>
<dbReference type="GO" id="GO:0004312">
    <property type="term" value="F:fatty acid synthase activity"/>
    <property type="evidence" value="ECO:0007669"/>
    <property type="project" value="TreeGrafter"/>
</dbReference>
<dbReference type="Proteomes" id="UP001215280">
    <property type="component" value="Unassembled WGS sequence"/>
</dbReference>
<dbReference type="SUPFAM" id="SSF52151">
    <property type="entry name" value="FabD/lysophospholipase-like"/>
    <property type="match status" value="1"/>
</dbReference>
<keyword evidence="1" id="KW-0596">Phosphopantetheine</keyword>
<feature type="active site" description="Proton acceptor; for dehydratase activity" evidence="3">
    <location>
        <position position="425"/>
    </location>
</feature>
<feature type="region of interest" description="N-terminal hotdog fold" evidence="3">
    <location>
        <begin position="395"/>
        <end position="518"/>
    </location>
</feature>
<feature type="region of interest" description="C-terminal hotdog fold" evidence="3">
    <location>
        <begin position="530"/>
        <end position="688"/>
    </location>
</feature>
<dbReference type="Pfam" id="PF00698">
    <property type="entry name" value="Acyl_transf_1"/>
    <property type="match status" value="1"/>
</dbReference>
<dbReference type="Gene3D" id="3.40.366.10">
    <property type="entry name" value="Malonyl-Coenzyme A Acyl Carrier Protein, domain 2"/>
    <property type="match status" value="1"/>
</dbReference>
<comment type="caution">
    <text evidence="5">The sequence shown here is derived from an EMBL/GenBank/DDBJ whole genome shotgun (WGS) entry which is preliminary data.</text>
</comment>